<dbReference type="Gene3D" id="3.40.50.1460">
    <property type="match status" value="1"/>
</dbReference>
<protein>
    <submittedName>
        <fullName evidence="7">Uncharacterized protein</fullName>
    </submittedName>
</protein>
<feature type="region of interest" description="Disordered" evidence="4">
    <location>
        <begin position="114"/>
        <end position="155"/>
    </location>
</feature>
<dbReference type="InterPro" id="IPR015917">
    <property type="entry name" value="Pept_C14A"/>
</dbReference>
<evidence type="ECO:0000259" key="5">
    <source>
        <dbReference type="PROSITE" id="PS50207"/>
    </source>
</evidence>
<feature type="domain" description="Caspase family p20" evidence="6">
    <location>
        <begin position="171"/>
        <end position="201"/>
    </location>
</feature>
<feature type="region of interest" description="Disordered" evidence="4">
    <location>
        <begin position="187"/>
        <end position="218"/>
    </location>
</feature>
<dbReference type="GO" id="GO:0043067">
    <property type="term" value="P:regulation of programmed cell death"/>
    <property type="evidence" value="ECO:0007669"/>
    <property type="project" value="UniProtKB-ARBA"/>
</dbReference>
<feature type="compositionally biased region" description="Polar residues" evidence="4">
    <location>
        <begin position="143"/>
        <end position="155"/>
    </location>
</feature>
<evidence type="ECO:0000313" key="7">
    <source>
        <dbReference type="EMBL" id="KAK7106185.1"/>
    </source>
</evidence>
<keyword evidence="8" id="KW-1185">Reference proteome</keyword>
<dbReference type="EMBL" id="JBAMIC010000007">
    <property type="protein sequence ID" value="KAK7106185.1"/>
    <property type="molecule type" value="Genomic_DNA"/>
</dbReference>
<comment type="caution">
    <text evidence="7">The sequence shown here is derived from an EMBL/GenBank/DDBJ whole genome shotgun (WGS) entry which is preliminary data.</text>
</comment>
<dbReference type="SUPFAM" id="SSF52129">
    <property type="entry name" value="Caspase-like"/>
    <property type="match status" value="1"/>
</dbReference>
<keyword evidence="2" id="KW-0053">Apoptosis</keyword>
<dbReference type="PROSITE" id="PS50207">
    <property type="entry name" value="CASPASE_P10"/>
    <property type="match status" value="1"/>
</dbReference>
<dbReference type="Proteomes" id="UP001374579">
    <property type="component" value="Unassembled WGS sequence"/>
</dbReference>
<evidence type="ECO:0000313" key="8">
    <source>
        <dbReference type="Proteomes" id="UP001374579"/>
    </source>
</evidence>
<organism evidence="7 8">
    <name type="scientific">Littorina saxatilis</name>
    <dbReference type="NCBI Taxonomy" id="31220"/>
    <lineage>
        <taxon>Eukaryota</taxon>
        <taxon>Metazoa</taxon>
        <taxon>Spiralia</taxon>
        <taxon>Lophotrochozoa</taxon>
        <taxon>Mollusca</taxon>
        <taxon>Gastropoda</taxon>
        <taxon>Caenogastropoda</taxon>
        <taxon>Littorinimorpha</taxon>
        <taxon>Littorinoidea</taxon>
        <taxon>Littorinidae</taxon>
        <taxon>Littorina</taxon>
    </lineage>
</organism>
<dbReference type="SMART" id="SM00115">
    <property type="entry name" value="CASc"/>
    <property type="match status" value="1"/>
</dbReference>
<dbReference type="PANTHER" id="PTHR48169">
    <property type="entry name" value="DED DOMAIN-CONTAINING PROTEIN"/>
    <property type="match status" value="1"/>
</dbReference>
<dbReference type="InterPro" id="IPR001309">
    <property type="entry name" value="Pept_C14_p20"/>
</dbReference>
<evidence type="ECO:0000256" key="4">
    <source>
        <dbReference type="SAM" id="MobiDB-lite"/>
    </source>
</evidence>
<accession>A0AAN9BIE0</accession>
<dbReference type="PROSITE" id="PS50208">
    <property type="entry name" value="CASPASE_P20"/>
    <property type="match status" value="1"/>
</dbReference>
<reference evidence="7 8" key="1">
    <citation type="submission" date="2024-02" db="EMBL/GenBank/DDBJ databases">
        <title>Chromosome-scale genome assembly of the rough periwinkle Littorina saxatilis.</title>
        <authorList>
            <person name="De Jode A."/>
            <person name="Faria R."/>
            <person name="Formenti G."/>
            <person name="Sims Y."/>
            <person name="Smith T.P."/>
            <person name="Tracey A."/>
            <person name="Wood J.M.D."/>
            <person name="Zagrodzka Z.B."/>
            <person name="Johannesson K."/>
            <person name="Butlin R.K."/>
            <person name="Leder E.H."/>
        </authorList>
    </citation>
    <scope>NUCLEOTIDE SEQUENCE [LARGE SCALE GENOMIC DNA]</scope>
    <source>
        <strain evidence="7">Snail1</strain>
        <tissue evidence="7">Muscle</tissue>
    </source>
</reference>
<dbReference type="GO" id="GO:0004197">
    <property type="term" value="F:cysteine-type endopeptidase activity"/>
    <property type="evidence" value="ECO:0007669"/>
    <property type="project" value="InterPro"/>
</dbReference>
<dbReference type="PANTHER" id="PTHR48169:SF7">
    <property type="entry name" value="CASPASE 10"/>
    <property type="match status" value="1"/>
</dbReference>
<evidence type="ECO:0000256" key="1">
    <source>
        <dbReference type="ARBA" id="ARBA00010134"/>
    </source>
</evidence>
<dbReference type="GO" id="GO:0006915">
    <property type="term" value="P:apoptotic process"/>
    <property type="evidence" value="ECO:0007669"/>
    <property type="project" value="UniProtKB-KW"/>
</dbReference>
<dbReference type="InterPro" id="IPR011600">
    <property type="entry name" value="Pept_C14_caspase"/>
</dbReference>
<dbReference type="Gene3D" id="3.30.70.1470">
    <property type="entry name" value="Caspase-like"/>
    <property type="match status" value="1"/>
</dbReference>
<name>A0AAN9BIE0_9CAEN</name>
<sequence>MVAYTNYWEMKSIKASVQVIFAALYNVNRPSCRVYCEHGVCNYTTSCNNIKGLQILNSSENVKLRPFNDSDWADLAEEVHGFDFTGIGGERHTEDAKMRKDFWELMETDLPEHRANGCFPSLRKRSSEQTTSMPEEVRLDGSPRSSQQESTAVQSRPASYELCSYRMSGKPRGLCIIINNEKFKDRKKVREGSHIDRGNLASDEAHDRPTTDSGHSAAVTRSRLVADEVDFLMSYATVAGYVAYRHPKEGSPYVSALCDLLNKYSTRYDLQTILTMLNGEVSSGIYISTNSVPCTQVPCVMHTLTKRLEFRAFSESAANVPGPLNVPRKPQLPQIYNQDMIRQEMEGVELDHLFSDF</sequence>
<evidence type="ECO:0000259" key="6">
    <source>
        <dbReference type="PROSITE" id="PS50208"/>
    </source>
</evidence>
<feature type="domain" description="Caspase family p10" evidence="5">
    <location>
        <begin position="228"/>
        <end position="312"/>
    </location>
</feature>
<feature type="compositionally biased region" description="Basic and acidic residues" evidence="4">
    <location>
        <begin position="187"/>
        <end position="210"/>
    </location>
</feature>
<dbReference type="GO" id="GO:0005737">
    <property type="term" value="C:cytoplasm"/>
    <property type="evidence" value="ECO:0007669"/>
    <property type="project" value="UniProtKB-ARBA"/>
</dbReference>
<proteinExistence type="inferred from homology"/>
<dbReference type="GO" id="GO:0051604">
    <property type="term" value="P:protein maturation"/>
    <property type="evidence" value="ECO:0007669"/>
    <property type="project" value="UniProtKB-ARBA"/>
</dbReference>
<dbReference type="GO" id="GO:0006508">
    <property type="term" value="P:proteolysis"/>
    <property type="evidence" value="ECO:0007669"/>
    <property type="project" value="InterPro"/>
</dbReference>
<evidence type="ECO:0000256" key="2">
    <source>
        <dbReference type="ARBA" id="ARBA00022703"/>
    </source>
</evidence>
<dbReference type="Pfam" id="PF00656">
    <property type="entry name" value="Peptidase_C14"/>
    <property type="match status" value="1"/>
</dbReference>
<dbReference type="InterPro" id="IPR029030">
    <property type="entry name" value="Caspase-like_dom_sf"/>
</dbReference>
<dbReference type="InterPro" id="IPR002138">
    <property type="entry name" value="Pept_C14_p10"/>
</dbReference>
<gene>
    <name evidence="7" type="ORF">V1264_017471</name>
</gene>
<evidence type="ECO:0000256" key="3">
    <source>
        <dbReference type="RuleBase" id="RU003971"/>
    </source>
</evidence>
<dbReference type="AlphaFoldDB" id="A0AAN9BIE0"/>
<comment type="similarity">
    <text evidence="1 3">Belongs to the peptidase C14A family.</text>
</comment>